<comment type="caution">
    <text evidence="1">The sequence shown here is derived from an EMBL/GenBank/DDBJ whole genome shotgun (WGS) entry which is preliminary data.</text>
</comment>
<keyword evidence="2" id="KW-1185">Reference proteome</keyword>
<dbReference type="Gene3D" id="4.10.830.40">
    <property type="match status" value="1"/>
</dbReference>
<dbReference type="Proteomes" id="UP000683360">
    <property type="component" value="Unassembled WGS sequence"/>
</dbReference>
<dbReference type="OrthoDB" id="6110133at2759"/>
<reference evidence="1" key="1">
    <citation type="submission" date="2021-03" db="EMBL/GenBank/DDBJ databases">
        <authorList>
            <person name="Bekaert M."/>
        </authorList>
    </citation>
    <scope>NUCLEOTIDE SEQUENCE</scope>
</reference>
<evidence type="ECO:0008006" key="3">
    <source>
        <dbReference type="Google" id="ProtNLM"/>
    </source>
</evidence>
<dbReference type="EMBL" id="CAJPWZ010002189">
    <property type="protein sequence ID" value="CAG2232744.1"/>
    <property type="molecule type" value="Genomic_DNA"/>
</dbReference>
<protein>
    <recommendedName>
        <fullName evidence="3">B box-type domain-containing protein</fullName>
    </recommendedName>
</protein>
<dbReference type="CDD" id="cd19757">
    <property type="entry name" value="Bbox1"/>
    <property type="match status" value="1"/>
</dbReference>
<gene>
    <name evidence="1" type="ORF">MEDL_45461</name>
</gene>
<proteinExistence type="predicted"/>
<accession>A0A8S3TGG8</accession>
<evidence type="ECO:0000313" key="2">
    <source>
        <dbReference type="Proteomes" id="UP000683360"/>
    </source>
</evidence>
<dbReference type="Pfam" id="PF22586">
    <property type="entry name" value="ANCHR-like_BBOX"/>
    <property type="match status" value="1"/>
</dbReference>
<sequence length="160" mass="18502">MCQAIQCNTRNSKFPVYYNHGEELCRNWNREPSKIKRENMASLVTDYCTLCNDDGTSTEAVRWCIECEVFLCTDCEKHHKKSRSSKAHNTMSTKDYHNLPKFMQEIKKNEMFKSVNISHSCDTVASDGQTLVISSLEKSTIVNLNDMTTEEETMRGRKNQ</sequence>
<organism evidence="1 2">
    <name type="scientific">Mytilus edulis</name>
    <name type="common">Blue mussel</name>
    <dbReference type="NCBI Taxonomy" id="6550"/>
    <lineage>
        <taxon>Eukaryota</taxon>
        <taxon>Metazoa</taxon>
        <taxon>Spiralia</taxon>
        <taxon>Lophotrochozoa</taxon>
        <taxon>Mollusca</taxon>
        <taxon>Bivalvia</taxon>
        <taxon>Autobranchia</taxon>
        <taxon>Pteriomorphia</taxon>
        <taxon>Mytilida</taxon>
        <taxon>Mytiloidea</taxon>
        <taxon>Mytilidae</taxon>
        <taxon>Mytilinae</taxon>
        <taxon>Mytilus</taxon>
    </lineage>
</organism>
<dbReference type="AlphaFoldDB" id="A0A8S3TGG8"/>
<evidence type="ECO:0000313" key="1">
    <source>
        <dbReference type="EMBL" id="CAG2232744.1"/>
    </source>
</evidence>
<name>A0A8S3TGG8_MYTED</name>